<feature type="compositionally biased region" description="Low complexity" evidence="3">
    <location>
        <begin position="768"/>
        <end position="778"/>
    </location>
</feature>
<feature type="domain" description="PP4R3 EVH1-like" evidence="5">
    <location>
        <begin position="30"/>
        <end position="132"/>
    </location>
</feature>
<evidence type="ECO:0000256" key="1">
    <source>
        <dbReference type="ARBA" id="ARBA00004123"/>
    </source>
</evidence>
<dbReference type="OrthoDB" id="27483at2759"/>
<dbReference type="GO" id="GO:0030289">
    <property type="term" value="C:protein phosphatase 4 complex"/>
    <property type="evidence" value="ECO:0007669"/>
    <property type="project" value="TreeGrafter"/>
</dbReference>
<evidence type="ECO:0000259" key="4">
    <source>
        <dbReference type="Pfam" id="PF04802"/>
    </source>
</evidence>
<dbReference type="InterPro" id="IPR051137">
    <property type="entry name" value="PP4R3-like"/>
</dbReference>
<keyword evidence="2" id="KW-0539">Nucleus</keyword>
<feature type="compositionally biased region" description="Polar residues" evidence="3">
    <location>
        <begin position="828"/>
        <end position="845"/>
    </location>
</feature>
<feature type="compositionally biased region" description="Polar residues" evidence="3">
    <location>
        <begin position="692"/>
        <end position="712"/>
    </location>
</feature>
<evidence type="ECO:0000313" key="6">
    <source>
        <dbReference type="EMBL" id="KXN69044.1"/>
    </source>
</evidence>
<feature type="region of interest" description="Disordered" evidence="3">
    <location>
        <begin position="828"/>
        <end position="961"/>
    </location>
</feature>
<evidence type="ECO:0000256" key="3">
    <source>
        <dbReference type="SAM" id="MobiDB-lite"/>
    </source>
</evidence>
<dbReference type="GO" id="GO:0005654">
    <property type="term" value="C:nucleoplasm"/>
    <property type="evidence" value="ECO:0007669"/>
    <property type="project" value="TreeGrafter"/>
</dbReference>
<dbReference type="AlphaFoldDB" id="A0A137P2C6"/>
<feature type="compositionally biased region" description="Basic and acidic residues" evidence="3">
    <location>
        <begin position="681"/>
        <end position="691"/>
    </location>
</feature>
<dbReference type="PANTHER" id="PTHR23318:SF0">
    <property type="entry name" value="SERINE_THREONINE-PROTEIN PHOSPHATASE 4 REGULATORY SUBUNIT 3"/>
    <property type="match status" value="1"/>
</dbReference>
<evidence type="ECO:0000256" key="2">
    <source>
        <dbReference type="ARBA" id="ARBA00023242"/>
    </source>
</evidence>
<protein>
    <submittedName>
        <fullName evidence="6">DUF625-domain-containing protein</fullName>
    </submittedName>
</protein>
<feature type="domain" description="Serine/threonine-protein phosphatase 4 regulatory subunit 3-like central" evidence="4">
    <location>
        <begin position="175"/>
        <end position="672"/>
    </location>
</feature>
<dbReference type="STRING" id="796925.A0A137P2C6"/>
<feature type="compositionally biased region" description="Polar residues" evidence="3">
    <location>
        <begin position="738"/>
        <end position="760"/>
    </location>
</feature>
<dbReference type="OMA" id="ALMTHNN"/>
<organism evidence="6 7">
    <name type="scientific">Conidiobolus coronatus (strain ATCC 28846 / CBS 209.66 / NRRL 28638)</name>
    <name type="common">Delacroixia coronata</name>
    <dbReference type="NCBI Taxonomy" id="796925"/>
    <lineage>
        <taxon>Eukaryota</taxon>
        <taxon>Fungi</taxon>
        <taxon>Fungi incertae sedis</taxon>
        <taxon>Zoopagomycota</taxon>
        <taxon>Entomophthoromycotina</taxon>
        <taxon>Entomophthoromycetes</taxon>
        <taxon>Entomophthorales</taxon>
        <taxon>Ancylistaceae</taxon>
        <taxon>Conidiobolus</taxon>
    </lineage>
</organism>
<gene>
    <name evidence="6" type="ORF">CONCODRAFT_79503</name>
</gene>
<name>A0A137P2C6_CONC2</name>
<dbReference type="PANTHER" id="PTHR23318">
    <property type="entry name" value="ATP SYNTHASE GAMMA-RELATED"/>
    <property type="match status" value="1"/>
</dbReference>
<dbReference type="Gene3D" id="1.25.10.10">
    <property type="entry name" value="Leucine-rich Repeat Variant"/>
    <property type="match status" value="1"/>
</dbReference>
<dbReference type="Gene3D" id="2.30.29.30">
    <property type="entry name" value="Pleckstrin-homology domain (PH domain)/Phosphotyrosine-binding domain (PTB)"/>
    <property type="match status" value="1"/>
</dbReference>
<dbReference type="GO" id="GO:0072542">
    <property type="term" value="F:protein phosphatase activator activity"/>
    <property type="evidence" value="ECO:0007669"/>
    <property type="project" value="TreeGrafter"/>
</dbReference>
<feature type="compositionally biased region" description="Acidic residues" evidence="3">
    <location>
        <begin position="720"/>
        <end position="736"/>
    </location>
</feature>
<dbReference type="Pfam" id="PF22972">
    <property type="entry name" value="EVH1_PP4R3"/>
    <property type="match status" value="1"/>
</dbReference>
<accession>A0A137P2C6</accession>
<dbReference type="Proteomes" id="UP000070444">
    <property type="component" value="Unassembled WGS sequence"/>
</dbReference>
<feature type="compositionally biased region" description="Polar residues" evidence="3">
    <location>
        <begin position="919"/>
        <end position="951"/>
    </location>
</feature>
<evidence type="ECO:0000313" key="7">
    <source>
        <dbReference type="Proteomes" id="UP000070444"/>
    </source>
</evidence>
<evidence type="ECO:0000259" key="5">
    <source>
        <dbReference type="Pfam" id="PF22972"/>
    </source>
</evidence>
<dbReference type="InterPro" id="IPR011989">
    <property type="entry name" value="ARM-like"/>
</dbReference>
<feature type="compositionally biased region" description="Polar residues" evidence="3">
    <location>
        <begin position="806"/>
        <end position="815"/>
    </location>
</feature>
<dbReference type="InterPro" id="IPR006887">
    <property type="entry name" value="P4R3-like_central_dom"/>
</dbReference>
<feature type="region of interest" description="Disordered" evidence="3">
    <location>
        <begin position="674"/>
        <end position="815"/>
    </location>
</feature>
<dbReference type="InterPro" id="IPR055236">
    <property type="entry name" value="EVH1_PP4R3"/>
</dbReference>
<dbReference type="EMBL" id="KQ964550">
    <property type="protein sequence ID" value="KXN69044.1"/>
    <property type="molecule type" value="Genomic_DNA"/>
</dbReference>
<comment type="subcellular location">
    <subcellularLocation>
        <location evidence="1">Nucleus</location>
    </subcellularLocation>
</comment>
<keyword evidence="7" id="KW-1185">Reference proteome</keyword>
<reference evidence="6 7" key="1">
    <citation type="journal article" date="2015" name="Genome Biol. Evol.">
        <title>Phylogenomic analyses indicate that early fungi evolved digesting cell walls of algal ancestors of land plants.</title>
        <authorList>
            <person name="Chang Y."/>
            <person name="Wang S."/>
            <person name="Sekimoto S."/>
            <person name="Aerts A.L."/>
            <person name="Choi C."/>
            <person name="Clum A."/>
            <person name="LaButti K.M."/>
            <person name="Lindquist E.A."/>
            <person name="Yee Ngan C."/>
            <person name="Ohm R.A."/>
            <person name="Salamov A.A."/>
            <person name="Grigoriev I.V."/>
            <person name="Spatafora J.W."/>
            <person name="Berbee M.L."/>
        </authorList>
    </citation>
    <scope>NUCLEOTIDE SEQUENCE [LARGE SCALE GENOMIC DNA]</scope>
    <source>
        <strain evidence="6 7">NRRL 28638</strain>
    </source>
</reference>
<sequence>MENNSSMVTLRSNINSYGNIEDFPPERFQRRVKVYYQSDRDWVVAGTGICTIEPVWENLPTIGDFMIRVLNEEKEGDIILSSRIRDLDCYQNQQETLLVWKDECPEIGSIEVCISFLDQIGRDEIWGCINFINKPPISPTLTESQPSSPHVDDTDYSAIADLIPQPDLNNLDTLETNLLSLIRGQNRKNSISSYFFQTQFIEQLVDVFKLCHDMEDDERMFRLCKITKYIFMLNEQSILEKCLSDALYLDIAGILEHDLESPNKELNYKEFLSKRERYRQVVPIGNQATLANIHFYYRLKYFKEVILNRTLDEAGFALMTFLLQNKNVEIINYVSRDSAYLTSLFNIAKSDDVNKKRDLVAYLQNFCNQVKEIPPQMKTGIFKNSVNHGLFDIFQFSLNDTMDSVRKDSLEVLLFIMDNDLELVRSNIMAKIKIGSVSLFQIIVKRFLVEEVTGIRLYLIEVIRALIDLNGFSGDRNMAFVNQMPPRTDPNFNELLDVFYDQFASDVFSPLIRLQASDFIKDSQNSKSLTSSQGTTLHYLCDLLTFNIKTHTLKSRQFIMDNNLLTKLIILFKSPKLPLQLAALRALKATLATKNPNYLNYFIRKDLIKSIFELYKSTNGANNMLNSACLDLFEFIRQQNFKQLISSIVTNYTPILENLEPKEVFSKLITVHQTNSEEAQSENKDSQDSTNERTQNPSTLQDRGWNSSTLNQNEEKYFEDSESDEEDAMDIDEDDSSNTSNQPPQLNGHQGINSQSTSQAEEPDVLENENNLNRLNRNITQIRSNGGSRIIPGQRQNRTLLKRTNNRIESSADLPTSDSKRRFVINLSPNTVSKINDNESASNGTNEKEEQSVKSPPQDPESMDTDQTETISLKEPASETDSISHNDAKLDTDSQSSDSLAEDDLDNSRTEKEEEDPQKNQQSKSRSPSPIENQNSKNDSDSDTNTETISAPLSPPIVKNS</sequence>
<dbReference type="InterPro" id="IPR016024">
    <property type="entry name" value="ARM-type_fold"/>
</dbReference>
<dbReference type="InterPro" id="IPR011993">
    <property type="entry name" value="PH-like_dom_sf"/>
</dbReference>
<feature type="compositionally biased region" description="Basic and acidic residues" evidence="3">
    <location>
        <begin position="882"/>
        <end position="892"/>
    </location>
</feature>
<dbReference type="SUPFAM" id="SSF48371">
    <property type="entry name" value="ARM repeat"/>
    <property type="match status" value="1"/>
</dbReference>
<proteinExistence type="predicted"/>
<dbReference type="GO" id="GO:0006974">
    <property type="term" value="P:DNA damage response"/>
    <property type="evidence" value="ECO:0007669"/>
    <property type="project" value="TreeGrafter"/>
</dbReference>
<dbReference type="Pfam" id="PF04802">
    <property type="entry name" value="PP4R3"/>
    <property type="match status" value="1"/>
</dbReference>